<dbReference type="HOGENOM" id="CLU_1349012_0_0_1"/>
<evidence type="ECO:0000313" key="1">
    <source>
        <dbReference type="EMBL" id="KDR72307.1"/>
    </source>
</evidence>
<dbReference type="AlphaFoldDB" id="A0A067SQI6"/>
<keyword evidence="2" id="KW-1185">Reference proteome</keyword>
<name>A0A067SQI6_GALM3</name>
<organism evidence="1 2">
    <name type="scientific">Galerina marginata (strain CBS 339.88)</name>
    <dbReference type="NCBI Taxonomy" id="685588"/>
    <lineage>
        <taxon>Eukaryota</taxon>
        <taxon>Fungi</taxon>
        <taxon>Dikarya</taxon>
        <taxon>Basidiomycota</taxon>
        <taxon>Agaricomycotina</taxon>
        <taxon>Agaricomycetes</taxon>
        <taxon>Agaricomycetidae</taxon>
        <taxon>Agaricales</taxon>
        <taxon>Agaricineae</taxon>
        <taxon>Strophariaceae</taxon>
        <taxon>Galerina</taxon>
    </lineage>
</organism>
<protein>
    <submittedName>
        <fullName evidence="1">Uncharacterized protein</fullName>
    </submittedName>
</protein>
<dbReference type="Proteomes" id="UP000027222">
    <property type="component" value="Unassembled WGS sequence"/>
</dbReference>
<proteinExistence type="predicted"/>
<gene>
    <name evidence="1" type="ORF">GALMADRAFT_143155</name>
</gene>
<evidence type="ECO:0000313" key="2">
    <source>
        <dbReference type="Proteomes" id="UP000027222"/>
    </source>
</evidence>
<sequence length="203" mass="23081">MVTVYDQPKASPHEIEDGVGLETNSTIDQERRRELAREFLSPFLQASTFSISFRLEELKRTPDSKKRIYRRSHVGFLSANDPRRNSDFGLDNWSFGWNAPDGLMSFGFEFDFEFEVTNGKAELEMTRSRLLEGIGFSSRFRARRKEEHFGNDKQFQNHFGFGHHTPCNPDSFGSASTSLSSSKPLPSHHVVIPPSVFNPGTTS</sequence>
<reference evidence="2" key="1">
    <citation type="journal article" date="2014" name="Proc. Natl. Acad. Sci. U.S.A.">
        <title>Extensive sampling of basidiomycete genomes demonstrates inadequacy of the white-rot/brown-rot paradigm for wood decay fungi.</title>
        <authorList>
            <person name="Riley R."/>
            <person name="Salamov A.A."/>
            <person name="Brown D.W."/>
            <person name="Nagy L.G."/>
            <person name="Floudas D."/>
            <person name="Held B.W."/>
            <person name="Levasseur A."/>
            <person name="Lombard V."/>
            <person name="Morin E."/>
            <person name="Otillar R."/>
            <person name="Lindquist E.A."/>
            <person name="Sun H."/>
            <person name="LaButti K.M."/>
            <person name="Schmutz J."/>
            <person name="Jabbour D."/>
            <person name="Luo H."/>
            <person name="Baker S.E."/>
            <person name="Pisabarro A.G."/>
            <person name="Walton J.D."/>
            <person name="Blanchette R.A."/>
            <person name="Henrissat B."/>
            <person name="Martin F."/>
            <person name="Cullen D."/>
            <person name="Hibbett D.S."/>
            <person name="Grigoriev I.V."/>
        </authorList>
    </citation>
    <scope>NUCLEOTIDE SEQUENCE [LARGE SCALE GENOMIC DNA]</scope>
    <source>
        <strain evidence="2">CBS 339.88</strain>
    </source>
</reference>
<accession>A0A067SQI6</accession>
<dbReference type="EMBL" id="KL142389">
    <property type="protein sequence ID" value="KDR72307.1"/>
    <property type="molecule type" value="Genomic_DNA"/>
</dbReference>